<protein>
    <submittedName>
        <fullName evidence="3">Alpha/beta-hydrolase</fullName>
    </submittedName>
</protein>
<name>A0A165IKG0_XYLHT</name>
<dbReference type="GO" id="GO:0016787">
    <property type="term" value="F:hydrolase activity"/>
    <property type="evidence" value="ECO:0007669"/>
    <property type="project" value="UniProtKB-KW"/>
</dbReference>
<dbReference type="EMBL" id="KV407455">
    <property type="protein sequence ID" value="KZF25023.1"/>
    <property type="molecule type" value="Genomic_DNA"/>
</dbReference>
<dbReference type="InParanoid" id="A0A165IKG0"/>
<dbReference type="Proteomes" id="UP000076632">
    <property type="component" value="Unassembled WGS sequence"/>
</dbReference>
<dbReference type="OMA" id="SYEGWSH"/>
<dbReference type="PANTHER" id="PTHR11614">
    <property type="entry name" value="PHOSPHOLIPASE-RELATED"/>
    <property type="match status" value="1"/>
</dbReference>
<evidence type="ECO:0000259" key="2">
    <source>
        <dbReference type="Pfam" id="PF12146"/>
    </source>
</evidence>
<dbReference type="STRING" id="1328760.A0A165IKG0"/>
<dbReference type="Pfam" id="PF12146">
    <property type="entry name" value="Hydrolase_4"/>
    <property type="match status" value="1"/>
</dbReference>
<dbReference type="Gene3D" id="3.40.50.1820">
    <property type="entry name" value="alpha/beta hydrolase"/>
    <property type="match status" value="1"/>
</dbReference>
<dbReference type="AlphaFoldDB" id="A0A165IKG0"/>
<feature type="region of interest" description="Disordered" evidence="1">
    <location>
        <begin position="1"/>
        <end position="24"/>
    </location>
</feature>
<dbReference type="InterPro" id="IPR022742">
    <property type="entry name" value="Hydrolase_4"/>
</dbReference>
<dbReference type="FunCoup" id="A0A165IKG0">
    <property type="interactions" value="383"/>
</dbReference>
<evidence type="ECO:0000313" key="3">
    <source>
        <dbReference type="EMBL" id="KZF25023.1"/>
    </source>
</evidence>
<gene>
    <name evidence="3" type="ORF">L228DRAFT_236162</name>
</gene>
<proteinExistence type="predicted"/>
<sequence length="335" mass="36837">MTTEEKNDKAAERRDDKTTVTRDEKKRVKRLAKLIFLHGFSDHCNAYYTFFPSLAARGIEVFAFDQRGWGRSVRTPSDRGASGPTSQVLADLRSILSSHIPSTTASTSTAATSTSSSNSNSSSNVPIFLMGHSMGAGEILSYAARGDAQQKEHIRGYLAEAPLFAFPRETEPWKLTVAAGRLMSKMTPGKQLVRKLEPALMSRDPVVCSNFAKDPLCHDTGTLEGLAGMLQRTADLRSGRWSVPAGISLWVGHGTEDKVTSFEAAQAWVQSAQAVDKTFRVYRGWYHKLHAEPGEDHKIFAKDVADWILARCNTRSPRDSVDQVAPPIDIPTAKL</sequence>
<dbReference type="InterPro" id="IPR051044">
    <property type="entry name" value="MAG_DAG_Lipase"/>
</dbReference>
<evidence type="ECO:0000313" key="4">
    <source>
        <dbReference type="Proteomes" id="UP000076632"/>
    </source>
</evidence>
<reference evidence="3 4" key="1">
    <citation type="journal article" date="2016" name="Fungal Biol.">
        <title>The genome of Xylona heveae provides a window into fungal endophytism.</title>
        <authorList>
            <person name="Gazis R."/>
            <person name="Kuo A."/>
            <person name="Riley R."/>
            <person name="LaButti K."/>
            <person name="Lipzen A."/>
            <person name="Lin J."/>
            <person name="Amirebrahimi M."/>
            <person name="Hesse C.N."/>
            <person name="Spatafora J.W."/>
            <person name="Henrissat B."/>
            <person name="Hainaut M."/>
            <person name="Grigoriev I.V."/>
            <person name="Hibbett D.S."/>
        </authorList>
    </citation>
    <scope>NUCLEOTIDE SEQUENCE [LARGE SCALE GENOMIC DNA]</scope>
    <source>
        <strain evidence="3 4">TC161</strain>
    </source>
</reference>
<dbReference type="SUPFAM" id="SSF53474">
    <property type="entry name" value="alpha/beta-Hydrolases"/>
    <property type="match status" value="1"/>
</dbReference>
<feature type="region of interest" description="Disordered" evidence="1">
    <location>
        <begin position="103"/>
        <end position="122"/>
    </location>
</feature>
<feature type="domain" description="Serine aminopeptidase S33" evidence="2">
    <location>
        <begin position="32"/>
        <end position="293"/>
    </location>
</feature>
<organism evidence="3 4">
    <name type="scientific">Xylona heveae (strain CBS 132557 / TC161)</name>
    <dbReference type="NCBI Taxonomy" id="1328760"/>
    <lineage>
        <taxon>Eukaryota</taxon>
        <taxon>Fungi</taxon>
        <taxon>Dikarya</taxon>
        <taxon>Ascomycota</taxon>
        <taxon>Pezizomycotina</taxon>
        <taxon>Xylonomycetes</taxon>
        <taxon>Xylonales</taxon>
        <taxon>Xylonaceae</taxon>
        <taxon>Xylona</taxon>
    </lineage>
</organism>
<dbReference type="RefSeq" id="XP_018190578.1">
    <property type="nucleotide sequence ID" value="XM_018330802.1"/>
</dbReference>
<evidence type="ECO:0000256" key="1">
    <source>
        <dbReference type="SAM" id="MobiDB-lite"/>
    </source>
</evidence>
<dbReference type="GeneID" id="28895939"/>
<keyword evidence="3" id="KW-0378">Hydrolase</keyword>
<keyword evidence="4" id="KW-1185">Reference proteome</keyword>
<dbReference type="InterPro" id="IPR029058">
    <property type="entry name" value="AB_hydrolase_fold"/>
</dbReference>
<accession>A0A165IKG0</accession>
<dbReference type="OrthoDB" id="10249433at2759"/>